<sequence>MFEVDTEVVNLLGTDYVPNQLETESIGEIMARYETVMYGMDTKLEKLKNEIVRIQEAKEQVQHRFHKLSGLLAPIRRLPPEILGQTFVHTLLRDSYWHWMNGDICVDTISLLNICRICVTDEDHPTEYTLPNP</sequence>
<name>A0A0C9V6I6_SPHS4</name>
<gene>
    <name evidence="1" type="ORF">M422DRAFT_254382</name>
</gene>
<organism evidence="1 2">
    <name type="scientific">Sphaerobolus stellatus (strain SS14)</name>
    <dbReference type="NCBI Taxonomy" id="990650"/>
    <lineage>
        <taxon>Eukaryota</taxon>
        <taxon>Fungi</taxon>
        <taxon>Dikarya</taxon>
        <taxon>Basidiomycota</taxon>
        <taxon>Agaricomycotina</taxon>
        <taxon>Agaricomycetes</taxon>
        <taxon>Phallomycetidae</taxon>
        <taxon>Geastrales</taxon>
        <taxon>Sphaerobolaceae</taxon>
        <taxon>Sphaerobolus</taxon>
    </lineage>
</organism>
<reference evidence="1 2" key="1">
    <citation type="submission" date="2014-06" db="EMBL/GenBank/DDBJ databases">
        <title>Evolutionary Origins and Diversification of the Mycorrhizal Mutualists.</title>
        <authorList>
            <consortium name="DOE Joint Genome Institute"/>
            <consortium name="Mycorrhizal Genomics Consortium"/>
            <person name="Kohler A."/>
            <person name="Kuo A."/>
            <person name="Nagy L.G."/>
            <person name="Floudas D."/>
            <person name="Copeland A."/>
            <person name="Barry K.W."/>
            <person name="Cichocki N."/>
            <person name="Veneault-Fourrey C."/>
            <person name="LaButti K."/>
            <person name="Lindquist E.A."/>
            <person name="Lipzen A."/>
            <person name="Lundell T."/>
            <person name="Morin E."/>
            <person name="Murat C."/>
            <person name="Riley R."/>
            <person name="Ohm R."/>
            <person name="Sun H."/>
            <person name="Tunlid A."/>
            <person name="Henrissat B."/>
            <person name="Grigoriev I.V."/>
            <person name="Hibbett D.S."/>
            <person name="Martin F."/>
        </authorList>
    </citation>
    <scope>NUCLEOTIDE SEQUENCE [LARGE SCALE GENOMIC DNA]</scope>
    <source>
        <strain evidence="1 2">SS14</strain>
    </source>
</reference>
<dbReference type="Proteomes" id="UP000054279">
    <property type="component" value="Unassembled WGS sequence"/>
</dbReference>
<dbReference type="EMBL" id="KN837129">
    <property type="protein sequence ID" value="KIJ42599.1"/>
    <property type="molecule type" value="Genomic_DNA"/>
</dbReference>
<evidence type="ECO:0000313" key="1">
    <source>
        <dbReference type="EMBL" id="KIJ42599.1"/>
    </source>
</evidence>
<proteinExistence type="predicted"/>
<dbReference type="HOGENOM" id="CLU_018544_3_2_1"/>
<accession>A0A0C9V6I6</accession>
<keyword evidence="2" id="KW-1185">Reference proteome</keyword>
<dbReference type="AlphaFoldDB" id="A0A0C9V6I6"/>
<protein>
    <submittedName>
        <fullName evidence="1">Uncharacterized protein</fullName>
    </submittedName>
</protein>
<evidence type="ECO:0000313" key="2">
    <source>
        <dbReference type="Proteomes" id="UP000054279"/>
    </source>
</evidence>
<dbReference type="OrthoDB" id="3365698at2759"/>